<evidence type="ECO:0000256" key="13">
    <source>
        <dbReference type="ARBA" id="ARBA00023136"/>
    </source>
</evidence>
<dbReference type="GO" id="GO:0004623">
    <property type="term" value="F:phospholipase A2 activity"/>
    <property type="evidence" value="ECO:0007669"/>
    <property type="project" value="UniProtKB-EC"/>
</dbReference>
<evidence type="ECO:0000256" key="14">
    <source>
        <dbReference type="ARBA" id="ARBA00023237"/>
    </source>
</evidence>
<dbReference type="SUPFAM" id="SSF56931">
    <property type="entry name" value="Outer membrane phospholipase A (OMPLA)"/>
    <property type="match status" value="1"/>
</dbReference>
<comment type="cofactor">
    <cofactor evidence="17">
        <name>Ca(2+)</name>
        <dbReference type="ChEBI" id="CHEBI:29108"/>
    </cofactor>
    <text evidence="17">Binds 1 Ca(2+) ion per monomer. In the dimeric form the Ca(2+) is bound by different amino acids with binding of each Ca(2+) shared with ligands coming from each monomer. The Ca(2+) ion may have a role in catalysis.</text>
</comment>
<evidence type="ECO:0000256" key="10">
    <source>
        <dbReference type="ARBA" id="ARBA00022837"/>
    </source>
</evidence>
<keyword evidence="14 17" id="KW-0998">Cell outer membrane</keyword>
<dbReference type="GO" id="GO:0009279">
    <property type="term" value="C:cell outer membrane"/>
    <property type="evidence" value="ECO:0007669"/>
    <property type="project" value="UniProtKB-SubCell"/>
</dbReference>
<comment type="catalytic activity">
    <reaction evidence="1 17">
        <text>a 1,2-diacyl-sn-glycero-3-phosphocholine + H2O = a 2-acyl-sn-glycero-3-phosphocholine + a fatty acid + H(+)</text>
        <dbReference type="Rhea" id="RHEA:18689"/>
        <dbReference type="ChEBI" id="CHEBI:15377"/>
        <dbReference type="ChEBI" id="CHEBI:15378"/>
        <dbReference type="ChEBI" id="CHEBI:28868"/>
        <dbReference type="ChEBI" id="CHEBI:57643"/>
        <dbReference type="ChEBI" id="CHEBI:57875"/>
        <dbReference type="EC" id="3.1.1.32"/>
    </reaction>
</comment>
<evidence type="ECO:0000256" key="5">
    <source>
        <dbReference type="ARBA" id="ARBA00022452"/>
    </source>
</evidence>
<reference evidence="18 19" key="1">
    <citation type="submission" date="2020-08" db="EMBL/GenBank/DDBJ databases">
        <title>Genomic Encyclopedia of Type Strains, Phase IV (KMG-IV): sequencing the most valuable type-strain genomes for metagenomic binning, comparative biology and taxonomic classification.</title>
        <authorList>
            <person name="Goeker M."/>
        </authorList>
    </citation>
    <scope>NUCLEOTIDE SEQUENCE [LARGE SCALE GENOMIC DNA]</scope>
    <source>
        <strain evidence="18 19">DSM 12141</strain>
    </source>
</reference>
<dbReference type="GO" id="GO:0008970">
    <property type="term" value="F:phospholipase A1 activity"/>
    <property type="evidence" value="ECO:0007669"/>
    <property type="project" value="UniProtKB-EC"/>
</dbReference>
<evidence type="ECO:0000256" key="6">
    <source>
        <dbReference type="ARBA" id="ARBA00022692"/>
    </source>
</evidence>
<evidence type="ECO:0000313" key="18">
    <source>
        <dbReference type="EMBL" id="MBB6084894.1"/>
    </source>
</evidence>
<name>A0A7W9TQD6_CASDE</name>
<evidence type="ECO:0000256" key="4">
    <source>
        <dbReference type="ARBA" id="ARBA00011702"/>
    </source>
</evidence>
<sequence>MRHAFSLAIGCLCLTAGSAHAGLSYRLTSPQASPGAVIELEGLLTNDTGTALSSPVARELTGQWVDARGRVTPVRFQLRTSPDAIDLPANTFTRMAWSGRVPAGAHGLLTLRLDGAADTLLALQVGATDLPAMASAAPAGAATAGAATEPAAAPATAAPAGLSPFDTFRNAISSYEPIYFAVGNRDGASARFQVSFKYRLFSPDDPARPGFMDNWYFGYTQTALWDLHSDSIPFVDTTYNPSLFWARDSIWATGDKRWSLGLNTGFDHQSNGKEDEASRSLNDLYVQPEVNYRFDGGSTLSFRPRFKYYVWTDHDMGYPDSLGYVDWKLRWAQDDGLILSGQYRQGTAGRHSTQLEAAWPLKRTFLHMNGHLYVQYFRGYGETLLDYNKKADPQLRIGIAFVP</sequence>
<comment type="caution">
    <text evidence="18">The sequence shown here is derived from an EMBL/GenBank/DDBJ whole genome shotgun (WGS) entry which is preliminary data.</text>
</comment>
<dbReference type="PANTHER" id="PTHR40457">
    <property type="entry name" value="PHOSPHOLIPASE A1"/>
    <property type="match status" value="1"/>
</dbReference>
<proteinExistence type="inferred from homology"/>
<evidence type="ECO:0000256" key="8">
    <source>
        <dbReference type="ARBA" id="ARBA00022729"/>
    </source>
</evidence>
<dbReference type="InterPro" id="IPR003187">
    <property type="entry name" value="PLipase_A1"/>
</dbReference>
<comment type="subunit">
    <text evidence="4 17">Homodimer; dimerization is reversible, and the dimeric form is the active one.</text>
</comment>
<evidence type="ECO:0000256" key="2">
    <source>
        <dbReference type="ARBA" id="ARBA00001604"/>
    </source>
</evidence>
<feature type="binding site" description="in dimeric form" evidence="16">
    <location>
        <position position="278"/>
    </location>
    <ligand>
        <name>Ca(2+)</name>
        <dbReference type="ChEBI" id="CHEBI:29108"/>
        <label>1</label>
    </ligand>
</feature>
<dbReference type="Pfam" id="PF02253">
    <property type="entry name" value="PLA1"/>
    <property type="match status" value="1"/>
</dbReference>
<comment type="subcellular location">
    <subcellularLocation>
        <location evidence="17">Cell outer membrane</location>
        <topology evidence="17">Multi-pass membrane protein</topology>
    </subcellularLocation>
    <text evidence="17">One of the very few enzymes located there.</text>
</comment>
<dbReference type="GO" id="GO:0016042">
    <property type="term" value="P:lipid catabolic process"/>
    <property type="evidence" value="ECO:0007669"/>
    <property type="project" value="UniProtKB-KW"/>
</dbReference>
<evidence type="ECO:0000256" key="12">
    <source>
        <dbReference type="ARBA" id="ARBA00023098"/>
    </source>
</evidence>
<comment type="catalytic activity">
    <reaction evidence="2 17">
        <text>a 1,2-diacyl-sn-glycero-3-phosphocholine + H2O = a 1-acyl-sn-glycero-3-phosphocholine + a fatty acid + H(+)</text>
        <dbReference type="Rhea" id="RHEA:15801"/>
        <dbReference type="ChEBI" id="CHEBI:15377"/>
        <dbReference type="ChEBI" id="CHEBI:15378"/>
        <dbReference type="ChEBI" id="CHEBI:28868"/>
        <dbReference type="ChEBI" id="CHEBI:57643"/>
        <dbReference type="ChEBI" id="CHEBI:58168"/>
        <dbReference type="EC" id="3.1.1.4"/>
    </reaction>
</comment>
<dbReference type="EMBL" id="JACHIB010000018">
    <property type="protein sequence ID" value="MBB6084894.1"/>
    <property type="molecule type" value="Genomic_DNA"/>
</dbReference>
<dbReference type="AlphaFoldDB" id="A0A7W9TQD6"/>
<evidence type="ECO:0000256" key="7">
    <source>
        <dbReference type="ARBA" id="ARBA00022723"/>
    </source>
</evidence>
<evidence type="ECO:0000256" key="15">
    <source>
        <dbReference type="PIRSR" id="PIRSR603187-1"/>
    </source>
</evidence>
<keyword evidence="12 17" id="KW-0443">Lipid metabolism</keyword>
<keyword evidence="10 16" id="KW-0106">Calcium</keyword>
<dbReference type="InterPro" id="IPR036541">
    <property type="entry name" value="PLipase_A1_sf"/>
</dbReference>
<dbReference type="RefSeq" id="WP_244978319.1">
    <property type="nucleotide sequence ID" value="NZ_JACHIB010000018.1"/>
</dbReference>
<dbReference type="EC" id="3.1.1.32" evidence="17"/>
<keyword evidence="6" id="KW-0812">Transmembrane</keyword>
<dbReference type="EC" id="3.1.1.4" evidence="17"/>
<keyword evidence="8 17" id="KW-0732">Signal</keyword>
<evidence type="ECO:0000256" key="11">
    <source>
        <dbReference type="ARBA" id="ARBA00022963"/>
    </source>
</evidence>
<dbReference type="Gene3D" id="2.40.230.10">
    <property type="entry name" value="Phospholipase A1"/>
    <property type="match status" value="1"/>
</dbReference>
<protein>
    <recommendedName>
        <fullName evidence="17">Phospholipase A1</fullName>
        <ecNumber evidence="17">3.1.1.32</ecNumber>
        <ecNumber evidence="17">3.1.1.4</ecNumber>
    </recommendedName>
    <alternativeName>
        <fullName evidence="17">Phosphatidylcholine 1-acylhydrolase</fullName>
    </alternativeName>
</protein>
<evidence type="ECO:0000256" key="17">
    <source>
        <dbReference type="RuleBase" id="RU366027"/>
    </source>
</evidence>
<feature type="active site" description="Proton acceptor" evidence="15">
    <location>
        <position position="268"/>
    </location>
</feature>
<organism evidence="18 19">
    <name type="scientific">Castellaniella defragrans</name>
    <name type="common">Alcaligenes defragrans</name>
    <dbReference type="NCBI Taxonomy" id="75697"/>
    <lineage>
        <taxon>Bacteria</taxon>
        <taxon>Pseudomonadati</taxon>
        <taxon>Pseudomonadota</taxon>
        <taxon>Betaproteobacteria</taxon>
        <taxon>Burkholderiales</taxon>
        <taxon>Alcaligenaceae</taxon>
        <taxon>Castellaniella</taxon>
    </lineage>
</organism>
<evidence type="ECO:0000256" key="16">
    <source>
        <dbReference type="PIRSR" id="PIRSR603187-2"/>
    </source>
</evidence>
<evidence type="ECO:0000256" key="9">
    <source>
        <dbReference type="ARBA" id="ARBA00022801"/>
    </source>
</evidence>
<keyword evidence="5" id="KW-1134">Transmembrane beta strand</keyword>
<dbReference type="PANTHER" id="PTHR40457:SF1">
    <property type="entry name" value="PHOSPHOLIPASE A1"/>
    <property type="match status" value="1"/>
</dbReference>
<evidence type="ECO:0000256" key="3">
    <source>
        <dbReference type="ARBA" id="ARBA00010525"/>
    </source>
</evidence>
<feature type="active site" description="Nucleophile" evidence="15">
    <location>
        <position position="270"/>
    </location>
</feature>
<keyword evidence="9 17" id="KW-0378">Hydrolase</keyword>
<feature type="signal peptide" evidence="17">
    <location>
        <begin position="1"/>
        <end position="21"/>
    </location>
</feature>
<keyword evidence="7 16" id="KW-0479">Metal-binding</keyword>
<feature type="binding site" description="in dimeric form" evidence="16">
    <location>
        <position position="231"/>
    </location>
    <ligand>
        <name>Ca(2+)</name>
        <dbReference type="ChEBI" id="CHEBI:29108"/>
        <label>1</label>
    </ligand>
</feature>
<comment type="similarity">
    <text evidence="3 17">Belongs to the phospholipase A1 family.</text>
</comment>
<comment type="function">
    <text evidence="17">Hydrolysis of phosphatidylcholine with phospholipase A2 (EC 3.1.1.4) and phospholipase A1 (EC 3.1.1.32) activities.</text>
</comment>
<dbReference type="PRINTS" id="PR01486">
    <property type="entry name" value="PHPHLIPASEA1"/>
</dbReference>
<keyword evidence="13" id="KW-0472">Membrane</keyword>
<feature type="chain" id="PRO_5031588786" description="Phospholipase A1" evidence="17">
    <location>
        <begin position="22"/>
        <end position="403"/>
    </location>
</feature>
<keyword evidence="11 17" id="KW-0442">Lipid degradation</keyword>
<dbReference type="GO" id="GO:0046872">
    <property type="term" value="F:metal ion binding"/>
    <property type="evidence" value="ECO:0007669"/>
    <property type="project" value="UniProtKB-KW"/>
</dbReference>
<gene>
    <name evidence="18" type="ORF">HNR28_002942</name>
</gene>
<accession>A0A7W9TQD6</accession>
<dbReference type="Proteomes" id="UP000541136">
    <property type="component" value="Unassembled WGS sequence"/>
</dbReference>
<evidence type="ECO:0000313" key="19">
    <source>
        <dbReference type="Proteomes" id="UP000541136"/>
    </source>
</evidence>
<evidence type="ECO:0000256" key="1">
    <source>
        <dbReference type="ARBA" id="ARBA00000111"/>
    </source>
</evidence>